<keyword evidence="3" id="KW-0325">Glycoprotein</keyword>
<gene>
    <name evidence="4" type="ORF">SO802_028928</name>
</gene>
<dbReference type="PRINTS" id="PR00724">
    <property type="entry name" value="CRBOXYPTASEC"/>
</dbReference>
<dbReference type="GO" id="GO:0006508">
    <property type="term" value="P:proteolysis"/>
    <property type="evidence" value="ECO:0007669"/>
    <property type="project" value="InterPro"/>
</dbReference>
<dbReference type="Pfam" id="PF00450">
    <property type="entry name" value="Peptidase_S10"/>
    <property type="match status" value="1"/>
</dbReference>
<dbReference type="FunFam" id="3.40.50.12670:FF:000002">
    <property type="entry name" value="Carboxypeptidase"/>
    <property type="match status" value="1"/>
</dbReference>
<dbReference type="AlphaFoldDB" id="A0AAW2BRX1"/>
<proteinExistence type="inferred from homology"/>
<name>A0AAW2BRX1_9ROSI</name>
<dbReference type="GO" id="GO:0016752">
    <property type="term" value="F:sinapoyltransferase activity"/>
    <property type="evidence" value="ECO:0007669"/>
    <property type="project" value="UniProtKB-ARBA"/>
</dbReference>
<evidence type="ECO:0000313" key="4">
    <source>
        <dbReference type="EMBL" id="KAK9988689.1"/>
    </source>
</evidence>
<evidence type="ECO:0000313" key="5">
    <source>
        <dbReference type="Proteomes" id="UP001459277"/>
    </source>
</evidence>
<evidence type="ECO:0000256" key="2">
    <source>
        <dbReference type="ARBA" id="ARBA00022729"/>
    </source>
</evidence>
<keyword evidence="5" id="KW-1185">Reference proteome</keyword>
<dbReference type="GO" id="GO:0019748">
    <property type="term" value="P:secondary metabolic process"/>
    <property type="evidence" value="ECO:0007669"/>
    <property type="project" value="UniProtKB-ARBA"/>
</dbReference>
<keyword evidence="2" id="KW-0732">Signal</keyword>
<accession>A0AAW2BRX1</accession>
<reference evidence="4 5" key="1">
    <citation type="submission" date="2024-01" db="EMBL/GenBank/DDBJ databases">
        <title>A telomere-to-telomere, gap-free genome of sweet tea (Lithocarpus litseifolius).</title>
        <authorList>
            <person name="Zhou J."/>
        </authorList>
    </citation>
    <scope>NUCLEOTIDE SEQUENCE [LARGE SCALE GENOMIC DNA]</scope>
    <source>
        <strain evidence="4">Zhou-2022a</strain>
        <tissue evidence="4">Leaf</tissue>
    </source>
</reference>
<evidence type="ECO:0008006" key="6">
    <source>
        <dbReference type="Google" id="ProtNLM"/>
    </source>
</evidence>
<dbReference type="Gene3D" id="3.40.50.1820">
    <property type="entry name" value="alpha/beta hydrolase"/>
    <property type="match status" value="1"/>
</dbReference>
<dbReference type="PANTHER" id="PTHR11802">
    <property type="entry name" value="SERINE PROTEASE FAMILY S10 SERINE CARBOXYPEPTIDASE"/>
    <property type="match status" value="1"/>
</dbReference>
<comment type="similarity">
    <text evidence="1">Belongs to the peptidase S10 family.</text>
</comment>
<dbReference type="InterPro" id="IPR001563">
    <property type="entry name" value="Peptidase_S10"/>
</dbReference>
<dbReference type="FunFam" id="3.40.50.1820:FF:000148">
    <property type="entry name" value="Serine carboxypeptidase-like 11"/>
    <property type="match status" value="1"/>
</dbReference>
<dbReference type="SUPFAM" id="SSF53474">
    <property type="entry name" value="alpha/beta-Hydrolases"/>
    <property type="match status" value="1"/>
</dbReference>
<dbReference type="Proteomes" id="UP001459277">
    <property type="component" value="Unassembled WGS sequence"/>
</dbReference>
<dbReference type="GO" id="GO:0004185">
    <property type="term" value="F:serine-type carboxypeptidase activity"/>
    <property type="evidence" value="ECO:0007669"/>
    <property type="project" value="InterPro"/>
</dbReference>
<dbReference type="EMBL" id="JAZDWU010000010">
    <property type="protein sequence ID" value="KAK9988689.1"/>
    <property type="molecule type" value="Genomic_DNA"/>
</dbReference>
<evidence type="ECO:0000256" key="3">
    <source>
        <dbReference type="ARBA" id="ARBA00023180"/>
    </source>
</evidence>
<dbReference type="PANTHER" id="PTHR11802:SF377">
    <property type="entry name" value="SERINE CARBOXYPEPTIDASE-LIKE 18"/>
    <property type="match status" value="1"/>
</dbReference>
<sequence length="482" mass="55144">MLGMVSHVLFLRKSCMSVSLPRWASLHLLLALILSANTVYSGSIVRYLPGFDGELPFKLETGYVSVGDSELFYYFIESQGNPQQDPLFLWLTGGPGCSSFCGLVYEIGPLEFQINNYTGGLPRLVYYPYAWTKTASIIFLDAPVGTGFSYARTPEGWPSSDSESSEQSYQFLRKWLDEHPQYLPVQLFIGGDSYSGIIVPLVTKKVIDGIAAKVKPRMNLKGYLIGSPRTDSVIDENSKIIFAHRMALIADELYEELKTSCQENYVDVDPSNTACVLALAYYKKCIKDLFRNDILEPKCAFASPNLNTELDRRSVQENSADFILSPPRIHEYWCRNFNYALAYMWSNDDRVQDALHVRQGFVWDWKRCNKSLSYTKDILSVVDVHRYLSKKGLQVLVESGDRDMVVPFVGTEQWIKSLNLTIVNDWRPWLVDGQIAGYTRKYSENGFRLTFATVKGAGHTAPEYYRRECYNMFQRWVHYYPL</sequence>
<organism evidence="4 5">
    <name type="scientific">Lithocarpus litseifolius</name>
    <dbReference type="NCBI Taxonomy" id="425828"/>
    <lineage>
        <taxon>Eukaryota</taxon>
        <taxon>Viridiplantae</taxon>
        <taxon>Streptophyta</taxon>
        <taxon>Embryophyta</taxon>
        <taxon>Tracheophyta</taxon>
        <taxon>Spermatophyta</taxon>
        <taxon>Magnoliopsida</taxon>
        <taxon>eudicotyledons</taxon>
        <taxon>Gunneridae</taxon>
        <taxon>Pentapetalae</taxon>
        <taxon>rosids</taxon>
        <taxon>fabids</taxon>
        <taxon>Fagales</taxon>
        <taxon>Fagaceae</taxon>
        <taxon>Lithocarpus</taxon>
    </lineage>
</organism>
<comment type="caution">
    <text evidence="4">The sequence shown here is derived from an EMBL/GenBank/DDBJ whole genome shotgun (WGS) entry which is preliminary data.</text>
</comment>
<evidence type="ECO:0000256" key="1">
    <source>
        <dbReference type="ARBA" id="ARBA00009431"/>
    </source>
</evidence>
<dbReference type="InterPro" id="IPR029058">
    <property type="entry name" value="AB_hydrolase_fold"/>
</dbReference>
<protein>
    <recommendedName>
        <fullName evidence="6">Serine carboxypeptidase-like 18</fullName>
    </recommendedName>
</protein>